<protein>
    <submittedName>
        <fullName evidence="1">Uncharacterized protein</fullName>
    </submittedName>
</protein>
<dbReference type="Proteomes" id="UP000479000">
    <property type="component" value="Unassembled WGS sequence"/>
</dbReference>
<feature type="non-terminal residue" evidence="1">
    <location>
        <position position="165"/>
    </location>
</feature>
<organism evidence="1 2">
    <name type="scientific">Nesidiocoris tenuis</name>
    <dbReference type="NCBI Taxonomy" id="355587"/>
    <lineage>
        <taxon>Eukaryota</taxon>
        <taxon>Metazoa</taxon>
        <taxon>Ecdysozoa</taxon>
        <taxon>Arthropoda</taxon>
        <taxon>Hexapoda</taxon>
        <taxon>Insecta</taxon>
        <taxon>Pterygota</taxon>
        <taxon>Neoptera</taxon>
        <taxon>Paraneoptera</taxon>
        <taxon>Hemiptera</taxon>
        <taxon>Heteroptera</taxon>
        <taxon>Panheteroptera</taxon>
        <taxon>Cimicomorpha</taxon>
        <taxon>Miridae</taxon>
        <taxon>Dicyphina</taxon>
        <taxon>Nesidiocoris</taxon>
    </lineage>
</organism>
<dbReference type="AlphaFoldDB" id="A0A6H5GW88"/>
<name>A0A6H5GW88_9HEMI</name>
<evidence type="ECO:0000313" key="1">
    <source>
        <dbReference type="EMBL" id="CAB0007019.1"/>
    </source>
</evidence>
<sequence>MKNIRVFNKVKHKTKNALKSVHFCGQEKTLKALVYQKAQIFNVKSLLTFSRVFHPNGLCSRWPGNVNRRSTRKRSQSCGGARKPELEGVSWLRYGSIQWRLLAGPQAHLHPQLLLCKAVVGRYSSCKSKALERILWFTDELQVVSLLEPRKWRIGSDGAWEGSAT</sequence>
<gene>
    <name evidence="1" type="ORF">NTEN_LOCUS12428</name>
</gene>
<keyword evidence="2" id="KW-1185">Reference proteome</keyword>
<evidence type="ECO:0000313" key="2">
    <source>
        <dbReference type="Proteomes" id="UP000479000"/>
    </source>
</evidence>
<dbReference type="EMBL" id="CADCXU010018598">
    <property type="protein sequence ID" value="CAB0007019.1"/>
    <property type="molecule type" value="Genomic_DNA"/>
</dbReference>
<proteinExistence type="predicted"/>
<reference evidence="1 2" key="1">
    <citation type="submission" date="2020-02" db="EMBL/GenBank/DDBJ databases">
        <authorList>
            <person name="Ferguson B K."/>
        </authorList>
    </citation>
    <scope>NUCLEOTIDE SEQUENCE [LARGE SCALE GENOMIC DNA]</scope>
</reference>
<accession>A0A6H5GW88</accession>